<dbReference type="STRING" id="1834191.A5886_002192"/>
<organism evidence="3 4">
    <name type="scientific">Candidatus Enterococcus testudinis</name>
    <dbReference type="NCBI Taxonomy" id="1834191"/>
    <lineage>
        <taxon>Bacteria</taxon>
        <taxon>Bacillati</taxon>
        <taxon>Bacillota</taxon>
        <taxon>Bacilli</taxon>
        <taxon>Lactobacillales</taxon>
        <taxon>Enterococcaceae</taxon>
        <taxon>Enterococcus</taxon>
    </lineage>
</organism>
<reference evidence="3 4" key="1">
    <citation type="submission" date="2017-05" db="EMBL/GenBank/DDBJ databases">
        <title>The Genome Sequence of Enterococcus sp. 8G7_MSG3316.</title>
        <authorList>
            <consortium name="The Broad Institute Genomics Platform"/>
            <consortium name="The Broad Institute Genomic Center for Infectious Diseases"/>
            <person name="Earl A."/>
            <person name="Manson A."/>
            <person name="Schwartman J."/>
            <person name="Gilmore M."/>
            <person name="Abouelleil A."/>
            <person name="Cao P."/>
            <person name="Chapman S."/>
            <person name="Cusick C."/>
            <person name="Shea T."/>
            <person name="Young S."/>
            <person name="Neafsey D."/>
            <person name="Nusbaum C."/>
            <person name="Birren B."/>
        </authorList>
    </citation>
    <scope>NUCLEOTIDE SEQUENCE [LARGE SCALE GENOMIC DNA]</scope>
    <source>
        <strain evidence="3 4">8G7_MSG3316</strain>
    </source>
</reference>
<evidence type="ECO:0000313" key="3">
    <source>
        <dbReference type="EMBL" id="OTN77112.1"/>
    </source>
</evidence>
<evidence type="ECO:0000259" key="2">
    <source>
        <dbReference type="Pfam" id="PF10552"/>
    </source>
</evidence>
<dbReference type="NCBIfam" id="TIGR02681">
    <property type="entry name" value="phage_pRha"/>
    <property type="match status" value="1"/>
</dbReference>
<proteinExistence type="predicted"/>
<feature type="coiled-coil region" evidence="1">
    <location>
        <begin position="124"/>
        <end position="158"/>
    </location>
</feature>
<gene>
    <name evidence="3" type="ORF">A5886_002192</name>
</gene>
<evidence type="ECO:0000313" key="4">
    <source>
        <dbReference type="Proteomes" id="UP000195043"/>
    </source>
</evidence>
<dbReference type="Pfam" id="PF09669">
    <property type="entry name" value="Phage_pRha"/>
    <property type="match status" value="1"/>
</dbReference>
<dbReference type="EMBL" id="NGKU01000001">
    <property type="protein sequence ID" value="OTN77112.1"/>
    <property type="molecule type" value="Genomic_DNA"/>
</dbReference>
<dbReference type="OrthoDB" id="9812611at2"/>
<accession>A0A242A834</accession>
<name>A0A242A834_9ENTE</name>
<sequence>MELENAIDSREVAKMVGRNHKEVLRDIRNLISYLTSAKLQPVELLKTLPTSKDVINVADYFIHSEYLDAKKEYRPCYLITKIGCELYGTRMTGQKGIHFAIAYIDRFNQMEKHIQKEVTHLSSTKVQLKALLEHEEKLERLEEDVTDLKKEIDLTRIQKKQLSDVVKRNAMKAVGGKKSEAYKPFYKVAIAENWRSIKNYFDVASYEEIPRLRFEEAVELAESWSPSAELKMNIKKCLQQLQLM</sequence>
<keyword evidence="1" id="KW-0175">Coiled coil</keyword>
<dbReference type="InterPro" id="IPR018878">
    <property type="entry name" value="ORF6C_dom"/>
</dbReference>
<feature type="domain" description="ORF6C" evidence="2">
    <location>
        <begin position="125"/>
        <end position="234"/>
    </location>
</feature>
<dbReference type="Pfam" id="PF10552">
    <property type="entry name" value="ORF6C"/>
    <property type="match status" value="1"/>
</dbReference>
<comment type="caution">
    <text evidence="3">The sequence shown here is derived from an EMBL/GenBank/DDBJ whole genome shotgun (WGS) entry which is preliminary data.</text>
</comment>
<dbReference type="AlphaFoldDB" id="A0A242A834"/>
<dbReference type="InterPro" id="IPR014054">
    <property type="entry name" value="Phage_regulatory_Rha"/>
</dbReference>
<evidence type="ECO:0000256" key="1">
    <source>
        <dbReference type="SAM" id="Coils"/>
    </source>
</evidence>
<protein>
    <recommendedName>
        <fullName evidence="2">ORF6C domain-containing protein</fullName>
    </recommendedName>
</protein>
<dbReference type="RefSeq" id="WP_086275175.1">
    <property type="nucleotide sequence ID" value="NZ_NGKU01000001.1"/>
</dbReference>
<dbReference type="Proteomes" id="UP000195043">
    <property type="component" value="Unassembled WGS sequence"/>
</dbReference>
<keyword evidence="4" id="KW-1185">Reference proteome</keyword>